<dbReference type="GO" id="GO:0003684">
    <property type="term" value="F:damaged DNA binding"/>
    <property type="evidence" value="ECO:0007669"/>
    <property type="project" value="InterPro"/>
</dbReference>
<dbReference type="PANTHER" id="PTHR35369:SF2">
    <property type="entry name" value="BLR3025 PROTEIN"/>
    <property type="match status" value="1"/>
</dbReference>
<protein>
    <submittedName>
        <fullName evidence="3">DNA polymerase Y family protein</fullName>
    </submittedName>
</protein>
<evidence type="ECO:0000256" key="1">
    <source>
        <dbReference type="ARBA" id="ARBA00022763"/>
    </source>
</evidence>
<evidence type="ECO:0000313" key="3">
    <source>
        <dbReference type="EMBL" id="RLP74462.1"/>
    </source>
</evidence>
<feature type="domain" description="DNA polymerase Y-family little finger" evidence="2">
    <location>
        <begin position="220"/>
        <end position="301"/>
    </location>
</feature>
<dbReference type="AlphaFoldDB" id="A0A3L7A574"/>
<proteinExistence type="predicted"/>
<dbReference type="InterPro" id="IPR050356">
    <property type="entry name" value="SulA_CellDiv_inhibitor"/>
</dbReference>
<evidence type="ECO:0000259" key="2">
    <source>
        <dbReference type="Pfam" id="PF11799"/>
    </source>
</evidence>
<accession>A0A3L7A574</accession>
<dbReference type="SUPFAM" id="SSF56672">
    <property type="entry name" value="DNA/RNA polymerases"/>
    <property type="match status" value="1"/>
</dbReference>
<dbReference type="CDD" id="cd03468">
    <property type="entry name" value="PolY_like"/>
    <property type="match status" value="1"/>
</dbReference>
<dbReference type="Proteomes" id="UP000269692">
    <property type="component" value="Unassembled WGS sequence"/>
</dbReference>
<reference evidence="3 4" key="1">
    <citation type="submission" date="2018-10" db="EMBL/GenBank/DDBJ databases">
        <title>Xanthobacter tagetidis genome sequencing and assembly.</title>
        <authorList>
            <person name="Maclea K.S."/>
            <person name="Goen A.E."/>
            <person name="Fatima S.A."/>
        </authorList>
    </citation>
    <scope>NUCLEOTIDE SEQUENCE [LARGE SCALE GENOMIC DNA]</scope>
    <source>
        <strain evidence="3 4">ATCC 700314</strain>
    </source>
</reference>
<dbReference type="Pfam" id="PF11799">
    <property type="entry name" value="IMS_C"/>
    <property type="match status" value="1"/>
</dbReference>
<dbReference type="EMBL" id="RCTF01000019">
    <property type="protein sequence ID" value="RLP74462.1"/>
    <property type="molecule type" value="Genomic_DNA"/>
</dbReference>
<dbReference type="GO" id="GO:0006281">
    <property type="term" value="P:DNA repair"/>
    <property type="evidence" value="ECO:0007669"/>
    <property type="project" value="InterPro"/>
</dbReference>
<gene>
    <name evidence="3" type="ORF">D9R14_18760</name>
</gene>
<keyword evidence="4" id="KW-1185">Reference proteome</keyword>
<name>A0A3L7A574_9HYPH</name>
<keyword evidence="1" id="KW-0227">DNA damage</keyword>
<sequence length="503" mass="53569">MANAPRLVALDAAAERLGLTAGLPLADARARVPHLAVAQDDPAADAALLSALASWCERWTPFVALCGPGDPGSGEAAGMGTPCDLVLDITGCAHLFGGEAAMLQEVLERLRTLGLAAAGAVAATARAARTLARWRPGARPAAGEEQALTDPLPVAALELPEATVRTLIGLGLTTLEAVRAQPRAALAARFGDALTGRLDELAGHADPPVSPLRPVPLTLAERRFAEPMADMETALKVLGDLARELCLLLEKQGRGARRLEAAFFRSDGAVRRIPAATARPVRDAARMAGLFREKLAALADPLDPGFGFDVLRLSLLASEPLAERQESFTESLASGAAAQEAAQMDALVDILSARLGAHRVMRFAAHDTHIPEAAARAHPALAAAAVAQPDWPQPLPPGLPAARPLTLFEPPEPVEALAEVPDGPPLRFRWRRALHEVARAEGPERIAPEWWQMDGQGRGQAGALTRDYFRVEDTGGRRFWLYREGLYGREAARPRWFLHGLFA</sequence>
<dbReference type="InterPro" id="IPR043502">
    <property type="entry name" value="DNA/RNA_pol_sf"/>
</dbReference>
<evidence type="ECO:0000313" key="4">
    <source>
        <dbReference type="Proteomes" id="UP000269692"/>
    </source>
</evidence>
<organism evidence="3 4">
    <name type="scientific">Xanthobacter tagetidis</name>
    <dbReference type="NCBI Taxonomy" id="60216"/>
    <lineage>
        <taxon>Bacteria</taxon>
        <taxon>Pseudomonadati</taxon>
        <taxon>Pseudomonadota</taxon>
        <taxon>Alphaproteobacteria</taxon>
        <taxon>Hyphomicrobiales</taxon>
        <taxon>Xanthobacteraceae</taxon>
        <taxon>Xanthobacter</taxon>
    </lineage>
</organism>
<dbReference type="OrthoDB" id="9788640at2"/>
<dbReference type="InterPro" id="IPR017961">
    <property type="entry name" value="DNA_pol_Y-fam_little_finger"/>
</dbReference>
<comment type="caution">
    <text evidence="3">The sequence shown here is derived from an EMBL/GenBank/DDBJ whole genome shotgun (WGS) entry which is preliminary data.</text>
</comment>
<dbReference type="PANTHER" id="PTHR35369">
    <property type="entry name" value="BLR3025 PROTEIN-RELATED"/>
    <property type="match status" value="1"/>
</dbReference>